<keyword evidence="3" id="KW-1185">Reference proteome</keyword>
<evidence type="ECO:0000313" key="2">
    <source>
        <dbReference type="EMBL" id="TKR95612.1"/>
    </source>
</evidence>
<dbReference type="AlphaFoldDB" id="A0A4U5PGA0"/>
<protein>
    <submittedName>
        <fullName evidence="2">Uncharacterized protein</fullName>
    </submittedName>
</protein>
<comment type="caution">
    <text evidence="2">The sequence shown here is derived from an EMBL/GenBank/DDBJ whole genome shotgun (WGS) entry which is preliminary data.</text>
</comment>
<feature type="compositionally biased region" description="Low complexity" evidence="1">
    <location>
        <begin position="204"/>
        <end position="225"/>
    </location>
</feature>
<reference evidence="2 3" key="2">
    <citation type="journal article" date="2019" name="G3 (Bethesda)">
        <title>Hybrid Assembly of the Genome of the Entomopathogenic Nematode Steinernema carpocapsae Identifies the X-Chromosome.</title>
        <authorList>
            <person name="Serra L."/>
            <person name="Macchietto M."/>
            <person name="Macias-Munoz A."/>
            <person name="McGill C.J."/>
            <person name="Rodriguez I.M."/>
            <person name="Rodriguez B."/>
            <person name="Murad R."/>
            <person name="Mortazavi A."/>
        </authorList>
    </citation>
    <scope>NUCLEOTIDE SEQUENCE [LARGE SCALE GENOMIC DNA]</scope>
    <source>
        <strain evidence="2 3">ALL</strain>
    </source>
</reference>
<feature type="compositionally biased region" description="Pro residues" evidence="1">
    <location>
        <begin position="159"/>
        <end position="170"/>
    </location>
</feature>
<organism evidence="2 3">
    <name type="scientific">Steinernema carpocapsae</name>
    <name type="common">Entomopathogenic nematode</name>
    <dbReference type="NCBI Taxonomy" id="34508"/>
    <lineage>
        <taxon>Eukaryota</taxon>
        <taxon>Metazoa</taxon>
        <taxon>Ecdysozoa</taxon>
        <taxon>Nematoda</taxon>
        <taxon>Chromadorea</taxon>
        <taxon>Rhabditida</taxon>
        <taxon>Tylenchina</taxon>
        <taxon>Panagrolaimomorpha</taxon>
        <taxon>Strongyloidoidea</taxon>
        <taxon>Steinernematidae</taxon>
        <taxon>Steinernema</taxon>
    </lineage>
</organism>
<feature type="region of interest" description="Disordered" evidence="1">
    <location>
        <begin position="463"/>
        <end position="545"/>
    </location>
</feature>
<feature type="compositionally biased region" description="Low complexity" evidence="1">
    <location>
        <begin position="397"/>
        <end position="415"/>
    </location>
</feature>
<feature type="region of interest" description="Disordered" evidence="1">
    <location>
        <begin position="308"/>
        <end position="362"/>
    </location>
</feature>
<gene>
    <name evidence="2" type="ORF">L596_009755</name>
</gene>
<feature type="compositionally biased region" description="Low complexity" evidence="1">
    <location>
        <begin position="237"/>
        <end position="252"/>
    </location>
</feature>
<dbReference type="EMBL" id="AZBU02000002">
    <property type="protein sequence ID" value="TKR95612.1"/>
    <property type="molecule type" value="Genomic_DNA"/>
</dbReference>
<name>A0A4U5PGA0_STECR</name>
<feature type="region of interest" description="Disordered" evidence="1">
    <location>
        <begin position="157"/>
        <end position="253"/>
    </location>
</feature>
<dbReference type="Proteomes" id="UP000298663">
    <property type="component" value="Unassembled WGS sequence"/>
</dbReference>
<evidence type="ECO:0000256" key="1">
    <source>
        <dbReference type="SAM" id="MobiDB-lite"/>
    </source>
</evidence>
<proteinExistence type="predicted"/>
<accession>A0A4U5PGA0</accession>
<feature type="compositionally biased region" description="Polar residues" evidence="1">
    <location>
        <begin position="335"/>
        <end position="346"/>
    </location>
</feature>
<evidence type="ECO:0000313" key="3">
    <source>
        <dbReference type="Proteomes" id="UP000298663"/>
    </source>
</evidence>
<dbReference type="OrthoDB" id="10442408at2759"/>
<feature type="region of interest" description="Disordered" evidence="1">
    <location>
        <begin position="395"/>
        <end position="418"/>
    </location>
</feature>
<feature type="compositionally biased region" description="Polar residues" evidence="1">
    <location>
        <begin position="465"/>
        <end position="483"/>
    </location>
</feature>
<reference evidence="2 3" key="1">
    <citation type="journal article" date="2015" name="Genome Biol.">
        <title>Comparative genomics of Steinernema reveals deeply conserved gene regulatory networks.</title>
        <authorList>
            <person name="Dillman A.R."/>
            <person name="Macchietto M."/>
            <person name="Porter C.F."/>
            <person name="Rogers A."/>
            <person name="Williams B."/>
            <person name="Antoshechkin I."/>
            <person name="Lee M.M."/>
            <person name="Goodwin Z."/>
            <person name="Lu X."/>
            <person name="Lewis E.E."/>
            <person name="Goodrich-Blair H."/>
            <person name="Stock S.P."/>
            <person name="Adams B.J."/>
            <person name="Sternberg P.W."/>
            <person name="Mortazavi A."/>
        </authorList>
    </citation>
    <scope>NUCLEOTIDE SEQUENCE [LARGE SCALE GENOMIC DNA]</scope>
    <source>
        <strain evidence="2 3">ALL</strain>
    </source>
</reference>
<sequence length="545" mass="59606">MRFFSTCAHIEAAQPHLLLASYPCLVVVWVDCRRYRCRCFTAKWMARSHEHVNLSLSVRETVTRLCQNANNVALDCLTQKNFNRPISADPVTVESIEQLRRLYAQLVDEIRCVREGKKSQKDGELLRMLASTSSESPEEVLLQLPFHAATKDEWIPVEPKVPTPPIPKIVPPFDADGFRAVSHGRTSPPKPPPVNTTKKKFQRSLRTPRTPLSSTSSSASSPGPSRDARTPPKSTTEDGWSSSTSASEAQDSQVDEIARKMTAHLMQDGTLMNRLRESPLSSAKIGENENLAAEIQYIARSQLPKLLSTSKGSLPPQLPSKPLIRSNYRDEPNARPSTRSSVASSGEETRITSRLAQPPKVFDQATDTMEDGIFDSEPLRTPVKKLVDAAVATEALTPSSQSTSTPSTSNSSNRSAGQLGSKFANQLLQRGRNPIVTVRPDGSVVEVIGTDNNARTGNDLEIIQASPQNPEDASSRPSSSQFRENSKILMINEISIPSSSAPPTCSEDVEDDQEVETISASVATKSEEESTLNQVSPIPSERADL</sequence>